<evidence type="ECO:0000313" key="3">
    <source>
        <dbReference type="Proteomes" id="UP000577724"/>
    </source>
</evidence>
<organism evidence="2 3">
    <name type="scientific">Paenibacillus taichungensis</name>
    <dbReference type="NCBI Taxonomy" id="484184"/>
    <lineage>
        <taxon>Bacteria</taxon>
        <taxon>Bacillati</taxon>
        <taxon>Bacillota</taxon>
        <taxon>Bacilli</taxon>
        <taxon>Bacillales</taxon>
        <taxon>Paenibacillaceae</taxon>
        <taxon>Paenibacillus</taxon>
    </lineage>
</organism>
<dbReference type="InterPro" id="IPR011009">
    <property type="entry name" value="Kinase-like_dom_sf"/>
</dbReference>
<keyword evidence="3" id="KW-1185">Reference proteome</keyword>
<comment type="caution">
    <text evidence="2">The sequence shown here is derived from an EMBL/GenBank/DDBJ whole genome shotgun (WGS) entry which is preliminary data.</text>
</comment>
<sequence length="345" mass="39633">MTTRIYFGSNKLGEIERVSLQKALHDFNLGTLMDYKRTDEGVMGQTLLIRSSEGEYILKGNPLYAGQLQEEQFFVEQLRTHTNIPVPDPYLLHEDTDILGWSYAIMPRLPGMHLHDPSFQASLSQEDQEKIATMLAQSLAELHRWKVPDAGEYDPVAKQIVPFAGKYLDWLYGTIHHWLQDAAKYSMITDEDTQWVDEQLKNAESAFQSMPVPGFVMGDFKVENFVIQRNDDSLTSDWEISGLFDFTTAYFGDGTADLTKMTAMYVREGQPELAKRFLHGYREVVCAADSERYQHFATRLRVHLLYQRILLWGECKATGRVTWAADMPFADWAEQYMDSVIALLN</sequence>
<dbReference type="GeneID" id="97132054"/>
<evidence type="ECO:0000259" key="1">
    <source>
        <dbReference type="Pfam" id="PF01636"/>
    </source>
</evidence>
<dbReference type="InterPro" id="IPR051678">
    <property type="entry name" value="AGP_Transferase"/>
</dbReference>
<dbReference type="SUPFAM" id="SSF56112">
    <property type="entry name" value="Protein kinase-like (PK-like)"/>
    <property type="match status" value="1"/>
</dbReference>
<protein>
    <submittedName>
        <fullName evidence="2">Aminoglycoside phosphotransferase family protein</fullName>
    </submittedName>
</protein>
<reference evidence="2 3" key="1">
    <citation type="submission" date="2020-05" db="EMBL/GenBank/DDBJ databases">
        <title>Genome Sequencing of Type Strains.</title>
        <authorList>
            <person name="Lemaire J.F."/>
            <person name="Inderbitzin P."/>
            <person name="Gregorio O.A."/>
            <person name="Collins S.B."/>
            <person name="Wespe N."/>
            <person name="Knight-Connoni V."/>
        </authorList>
    </citation>
    <scope>NUCLEOTIDE SEQUENCE [LARGE SCALE GENOMIC DNA]</scope>
    <source>
        <strain evidence="2 3">DSM 19942</strain>
    </source>
</reference>
<proteinExistence type="predicted"/>
<dbReference type="EMBL" id="JABMCC010000111">
    <property type="protein sequence ID" value="NUU55400.1"/>
    <property type="molecule type" value="Genomic_DNA"/>
</dbReference>
<evidence type="ECO:0000313" key="2">
    <source>
        <dbReference type="EMBL" id="NUU55400.1"/>
    </source>
</evidence>
<dbReference type="RefSeq" id="WP_175382123.1">
    <property type="nucleotide sequence ID" value="NZ_CBCRYD010000004.1"/>
</dbReference>
<feature type="domain" description="Aminoglycoside phosphotransferase" evidence="1">
    <location>
        <begin position="39"/>
        <end position="288"/>
    </location>
</feature>
<dbReference type="Gene3D" id="3.30.200.20">
    <property type="entry name" value="Phosphorylase Kinase, domain 1"/>
    <property type="match status" value="1"/>
</dbReference>
<dbReference type="Proteomes" id="UP000577724">
    <property type="component" value="Unassembled WGS sequence"/>
</dbReference>
<gene>
    <name evidence="2" type="ORF">HP548_15125</name>
</gene>
<dbReference type="InterPro" id="IPR002575">
    <property type="entry name" value="Aminoglycoside_PTrfase"/>
</dbReference>
<dbReference type="Gene3D" id="3.90.1200.10">
    <property type="match status" value="1"/>
</dbReference>
<name>A0ABX2MN01_9BACL</name>
<accession>A0ABX2MN01</accession>
<dbReference type="PANTHER" id="PTHR21310">
    <property type="entry name" value="AMINOGLYCOSIDE PHOSPHOTRANSFERASE-RELATED-RELATED"/>
    <property type="match status" value="1"/>
</dbReference>
<dbReference type="Pfam" id="PF01636">
    <property type="entry name" value="APH"/>
    <property type="match status" value="1"/>
</dbReference>